<evidence type="ECO:0000256" key="6">
    <source>
        <dbReference type="HAMAP-Rule" id="MF_01216"/>
    </source>
</evidence>
<evidence type="ECO:0000256" key="2">
    <source>
        <dbReference type="ARBA" id="ARBA00022643"/>
    </source>
</evidence>
<proteinExistence type="inferred from homology"/>
<dbReference type="Proteomes" id="UP001620461">
    <property type="component" value="Unassembled WGS sequence"/>
</dbReference>
<evidence type="ECO:0000256" key="3">
    <source>
        <dbReference type="ARBA" id="ARBA00023002"/>
    </source>
</evidence>
<dbReference type="EC" id="1.6.5.-" evidence="6"/>
<dbReference type="InterPro" id="IPR023048">
    <property type="entry name" value="NADH:quinone_OxRdtase_FMN_depd"/>
</dbReference>
<comment type="cofactor">
    <cofactor evidence="6">
        <name>FMN</name>
        <dbReference type="ChEBI" id="CHEBI:58210"/>
    </cofactor>
    <text evidence="6">Binds 1 FMN per subunit.</text>
</comment>
<dbReference type="InterPro" id="IPR029039">
    <property type="entry name" value="Flavoprotein-like_sf"/>
</dbReference>
<dbReference type="InterPro" id="IPR050104">
    <property type="entry name" value="FMN-dep_NADH:Q_OxRdtase_AzoR1"/>
</dbReference>
<keyword evidence="2 6" id="KW-0288">FMN</keyword>
<keyword evidence="1 6" id="KW-0285">Flavoprotein</keyword>
<keyword evidence="9" id="KW-1185">Reference proteome</keyword>
<feature type="binding site" evidence="6">
    <location>
        <begin position="127"/>
        <end position="130"/>
    </location>
    <ligand>
        <name>FMN</name>
        <dbReference type="ChEBI" id="CHEBI:58210"/>
    </ligand>
</feature>
<dbReference type="SUPFAM" id="SSF52218">
    <property type="entry name" value="Flavoproteins"/>
    <property type="match status" value="1"/>
</dbReference>
<dbReference type="EMBL" id="JADIKJ010000002">
    <property type="protein sequence ID" value="MFK2899084.1"/>
    <property type="molecule type" value="Genomic_DNA"/>
</dbReference>
<comment type="similarity">
    <text evidence="6">Belongs to the azoreductase type 1 family.</text>
</comment>
<dbReference type="PANTHER" id="PTHR43741:SF4">
    <property type="entry name" value="FMN-DEPENDENT NADH:QUINONE OXIDOREDUCTASE"/>
    <property type="match status" value="1"/>
</dbReference>
<sequence>MKLLHLDASALGQHSVSRELTAAIVARVAQEHPSLAINYRDLTAQPLPHWAPVVDAESEAAKLGQQVMDEFLAADVIVIGAPMYNFSIPSQLKAWIDRVLVAGQTFRYTENGPQGLAGGKRVIVASSRGGIYSSGPATSLDFQEAYLRTVLGFIGITDVHFIRAEGIAMGGEHKTKSIALAHDTIGNMVTKAA</sequence>
<comment type="function">
    <text evidence="6">Also exhibits azoreductase activity. Catalyzes the reductive cleavage of the azo bond in aromatic azo compounds to the corresponding amines.</text>
</comment>
<name>A0ABW8JDJ1_9GAMM</name>
<protein>
    <recommendedName>
        <fullName evidence="6">FMN dependent NADH:quinone oxidoreductase</fullName>
        <ecNumber evidence="6">1.6.5.-</ecNumber>
    </recommendedName>
    <alternativeName>
        <fullName evidence="6">Azo-dye reductase</fullName>
    </alternativeName>
    <alternativeName>
        <fullName evidence="6">FMN-dependent NADH-azo compound oxidoreductase</fullName>
    </alternativeName>
    <alternativeName>
        <fullName evidence="6">FMN-dependent NADH-azoreductase</fullName>
        <ecNumber evidence="6">1.7.1.17</ecNumber>
    </alternativeName>
</protein>
<evidence type="ECO:0000313" key="8">
    <source>
        <dbReference type="EMBL" id="MFK2899084.1"/>
    </source>
</evidence>
<keyword evidence="3 6" id="KW-0560">Oxidoreductase</keyword>
<dbReference type="EC" id="1.7.1.17" evidence="6"/>
<comment type="catalytic activity">
    <reaction evidence="5">
        <text>N,N-dimethyl-1,4-phenylenediamine + anthranilate + 2 NAD(+) = 2-(4-dimethylaminophenyl)diazenylbenzoate + 2 NADH + 2 H(+)</text>
        <dbReference type="Rhea" id="RHEA:55872"/>
        <dbReference type="ChEBI" id="CHEBI:15378"/>
        <dbReference type="ChEBI" id="CHEBI:15783"/>
        <dbReference type="ChEBI" id="CHEBI:16567"/>
        <dbReference type="ChEBI" id="CHEBI:57540"/>
        <dbReference type="ChEBI" id="CHEBI:57945"/>
        <dbReference type="ChEBI" id="CHEBI:71579"/>
        <dbReference type="EC" id="1.7.1.17"/>
    </reaction>
    <physiologicalReaction direction="right-to-left" evidence="5">
        <dbReference type="Rhea" id="RHEA:55874"/>
    </physiologicalReaction>
</comment>
<accession>A0ABW8JDJ1</accession>
<evidence type="ECO:0000259" key="7">
    <source>
        <dbReference type="Pfam" id="PF02525"/>
    </source>
</evidence>
<feature type="domain" description="Flavodoxin-like fold" evidence="7">
    <location>
        <begin position="1"/>
        <end position="185"/>
    </location>
</feature>
<comment type="caution">
    <text evidence="8">The sequence shown here is derived from an EMBL/GenBank/DDBJ whole genome shotgun (WGS) entry which is preliminary data.</text>
</comment>
<dbReference type="PANTHER" id="PTHR43741">
    <property type="entry name" value="FMN-DEPENDENT NADH-AZOREDUCTASE 1"/>
    <property type="match status" value="1"/>
</dbReference>
<evidence type="ECO:0000256" key="1">
    <source>
        <dbReference type="ARBA" id="ARBA00022630"/>
    </source>
</evidence>
<evidence type="ECO:0000256" key="4">
    <source>
        <dbReference type="ARBA" id="ARBA00023027"/>
    </source>
</evidence>
<dbReference type="InterPro" id="IPR003680">
    <property type="entry name" value="Flavodoxin_fold"/>
</dbReference>
<dbReference type="Pfam" id="PF02525">
    <property type="entry name" value="Flavodoxin_2"/>
    <property type="match status" value="1"/>
</dbReference>
<organism evidence="8 9">
    <name type="scientific">Dyella jejuensis</name>
    <dbReference type="NCBI Taxonomy" id="1432009"/>
    <lineage>
        <taxon>Bacteria</taxon>
        <taxon>Pseudomonadati</taxon>
        <taxon>Pseudomonadota</taxon>
        <taxon>Gammaproteobacteria</taxon>
        <taxon>Lysobacterales</taxon>
        <taxon>Rhodanobacteraceae</taxon>
        <taxon>Dyella</taxon>
    </lineage>
</organism>
<feature type="binding site" evidence="6">
    <location>
        <position position="9"/>
    </location>
    <ligand>
        <name>FMN</name>
        <dbReference type="ChEBI" id="CHEBI:58210"/>
    </ligand>
</feature>
<comment type="catalytic activity">
    <reaction evidence="6">
        <text>2 a quinone + NADH + H(+) = 2 a 1,4-benzosemiquinone + NAD(+)</text>
        <dbReference type="Rhea" id="RHEA:65952"/>
        <dbReference type="ChEBI" id="CHEBI:15378"/>
        <dbReference type="ChEBI" id="CHEBI:57540"/>
        <dbReference type="ChEBI" id="CHEBI:57945"/>
        <dbReference type="ChEBI" id="CHEBI:132124"/>
        <dbReference type="ChEBI" id="CHEBI:134225"/>
    </reaction>
</comment>
<feature type="binding site" evidence="6">
    <location>
        <begin position="15"/>
        <end position="17"/>
    </location>
    <ligand>
        <name>FMN</name>
        <dbReference type="ChEBI" id="CHEBI:58210"/>
    </ligand>
</feature>
<gene>
    <name evidence="6" type="primary">azoR</name>
    <name evidence="8" type="ORF">ISP15_01945</name>
</gene>
<feature type="binding site" evidence="6">
    <location>
        <begin position="83"/>
        <end position="86"/>
    </location>
    <ligand>
        <name>FMN</name>
        <dbReference type="ChEBI" id="CHEBI:58210"/>
    </ligand>
</feature>
<comment type="subunit">
    <text evidence="6">Homodimer.</text>
</comment>
<comment type="function">
    <text evidence="6">Quinone reductase that provides resistance to thiol-specific stress caused by electrophilic quinones.</text>
</comment>
<evidence type="ECO:0000313" key="9">
    <source>
        <dbReference type="Proteomes" id="UP001620461"/>
    </source>
</evidence>
<keyword evidence="4 6" id="KW-0520">NAD</keyword>
<dbReference type="Gene3D" id="3.40.50.360">
    <property type="match status" value="1"/>
</dbReference>
<dbReference type="RefSeq" id="WP_404544497.1">
    <property type="nucleotide sequence ID" value="NZ_JADIKJ010000002.1"/>
</dbReference>
<dbReference type="HAMAP" id="MF_01216">
    <property type="entry name" value="Azoreductase_type1"/>
    <property type="match status" value="1"/>
</dbReference>
<reference evidence="8 9" key="1">
    <citation type="submission" date="2020-10" db="EMBL/GenBank/DDBJ databases">
        <title>Phylogeny of dyella-like bacteria.</title>
        <authorList>
            <person name="Fu J."/>
        </authorList>
    </citation>
    <scope>NUCLEOTIDE SEQUENCE [LARGE SCALE GENOMIC DNA]</scope>
    <source>
        <strain evidence="8 9">JP1</strain>
    </source>
</reference>
<evidence type="ECO:0000256" key="5">
    <source>
        <dbReference type="ARBA" id="ARBA00048542"/>
    </source>
</evidence>